<evidence type="ECO:0000313" key="3">
    <source>
        <dbReference type="Proteomes" id="UP000216446"/>
    </source>
</evidence>
<gene>
    <name evidence="2" type="ORF">BSZ36_14115</name>
</gene>
<proteinExistence type="predicted"/>
<keyword evidence="3" id="KW-1185">Reference proteome</keyword>
<dbReference type="InParanoid" id="A0A259U2E5"/>
<name>A0A259U2E5_9BACT</name>
<dbReference type="EMBL" id="MQWB01000001">
    <property type="protein sequence ID" value="OZC04017.1"/>
    <property type="molecule type" value="Genomic_DNA"/>
</dbReference>
<dbReference type="Proteomes" id="UP000216446">
    <property type="component" value="Unassembled WGS sequence"/>
</dbReference>
<accession>A0A259U2E5</accession>
<reference evidence="2 3" key="1">
    <citation type="submission" date="2016-11" db="EMBL/GenBank/DDBJ databases">
        <title>Study of marine rhodopsin-containing bacteria.</title>
        <authorList>
            <person name="Yoshizawa S."/>
            <person name="Kumagai Y."/>
            <person name="Kogure K."/>
        </authorList>
    </citation>
    <scope>NUCLEOTIDE SEQUENCE [LARGE SCALE GENOMIC DNA]</scope>
    <source>
        <strain evidence="2 3">SG-29</strain>
    </source>
</reference>
<feature type="coiled-coil region" evidence="1">
    <location>
        <begin position="168"/>
        <end position="198"/>
    </location>
</feature>
<comment type="caution">
    <text evidence="2">The sequence shown here is derived from an EMBL/GenBank/DDBJ whole genome shotgun (WGS) entry which is preliminary data.</text>
</comment>
<dbReference type="AlphaFoldDB" id="A0A259U2E5"/>
<evidence type="ECO:0000256" key="1">
    <source>
        <dbReference type="SAM" id="Coils"/>
    </source>
</evidence>
<keyword evidence="1" id="KW-0175">Coiled coil</keyword>
<dbReference type="RefSeq" id="WP_094550026.1">
    <property type="nucleotide sequence ID" value="NZ_MQWB01000001.1"/>
</dbReference>
<protein>
    <submittedName>
        <fullName evidence="2">Uncharacterized protein</fullName>
    </submittedName>
</protein>
<sequence length="235" mass="26390">MTEILTALLLFVTAWYAWTTRRILLANEAAVEAMREQSEALTRPHVIVETFNEGATYYLRVRNGGTTVAHDLRLQMDRSFHQWGRDGRDISASQLFTVGTASFSPGSEIVYGLGVGHDLFRDDSLRDAMPVQFSVTATYRFGSRTVEEKTTIDLEQYRGMMLHWSPLEKELKGIREALEKQNSELRQLQDLARDQSCKSPGLITQNSEAGGRVRASWSSTLSAVRSAISAVTARR</sequence>
<organism evidence="2 3">
    <name type="scientific">Rubricoccus marinus</name>
    <dbReference type="NCBI Taxonomy" id="716817"/>
    <lineage>
        <taxon>Bacteria</taxon>
        <taxon>Pseudomonadati</taxon>
        <taxon>Rhodothermota</taxon>
        <taxon>Rhodothermia</taxon>
        <taxon>Rhodothermales</taxon>
        <taxon>Rubricoccaceae</taxon>
        <taxon>Rubricoccus</taxon>
    </lineage>
</organism>
<evidence type="ECO:0000313" key="2">
    <source>
        <dbReference type="EMBL" id="OZC04017.1"/>
    </source>
</evidence>
<dbReference type="OrthoDB" id="9155098at2"/>